<feature type="compositionally biased region" description="Polar residues" evidence="1">
    <location>
        <begin position="490"/>
        <end position="506"/>
    </location>
</feature>
<feature type="region of interest" description="Disordered" evidence="1">
    <location>
        <begin position="488"/>
        <end position="513"/>
    </location>
</feature>
<feature type="compositionally biased region" description="Low complexity" evidence="1">
    <location>
        <begin position="64"/>
        <end position="81"/>
    </location>
</feature>
<dbReference type="EMBL" id="OX451735">
    <property type="protein sequence ID" value="CAI8592250.1"/>
    <property type="molecule type" value="Genomic_DNA"/>
</dbReference>
<feature type="region of interest" description="Disordered" evidence="1">
    <location>
        <begin position="31"/>
        <end position="85"/>
    </location>
</feature>
<organism evidence="2 3">
    <name type="scientific">Vicia faba</name>
    <name type="common">Broad bean</name>
    <name type="synonym">Faba vulgaris</name>
    <dbReference type="NCBI Taxonomy" id="3906"/>
    <lineage>
        <taxon>Eukaryota</taxon>
        <taxon>Viridiplantae</taxon>
        <taxon>Streptophyta</taxon>
        <taxon>Embryophyta</taxon>
        <taxon>Tracheophyta</taxon>
        <taxon>Spermatophyta</taxon>
        <taxon>Magnoliopsida</taxon>
        <taxon>eudicotyledons</taxon>
        <taxon>Gunneridae</taxon>
        <taxon>Pentapetalae</taxon>
        <taxon>rosids</taxon>
        <taxon>fabids</taxon>
        <taxon>Fabales</taxon>
        <taxon>Fabaceae</taxon>
        <taxon>Papilionoideae</taxon>
        <taxon>50 kb inversion clade</taxon>
        <taxon>NPAAA clade</taxon>
        <taxon>Hologalegina</taxon>
        <taxon>IRL clade</taxon>
        <taxon>Fabeae</taxon>
        <taxon>Vicia</taxon>
    </lineage>
</organism>
<gene>
    <name evidence="2" type="ORF">VFH_I030080</name>
</gene>
<feature type="compositionally biased region" description="Low complexity" evidence="1">
    <location>
        <begin position="39"/>
        <end position="48"/>
    </location>
</feature>
<evidence type="ECO:0000256" key="1">
    <source>
        <dbReference type="SAM" id="MobiDB-lite"/>
    </source>
</evidence>
<feature type="region of interest" description="Disordered" evidence="1">
    <location>
        <begin position="549"/>
        <end position="583"/>
    </location>
</feature>
<name>A0AAV0Z196_VICFA</name>
<feature type="region of interest" description="Disordered" evidence="1">
    <location>
        <begin position="209"/>
        <end position="228"/>
    </location>
</feature>
<evidence type="ECO:0000313" key="3">
    <source>
        <dbReference type="Proteomes" id="UP001157006"/>
    </source>
</evidence>
<feature type="compositionally biased region" description="Basic and acidic residues" evidence="1">
    <location>
        <begin position="50"/>
        <end position="59"/>
    </location>
</feature>
<evidence type="ECO:0000313" key="2">
    <source>
        <dbReference type="EMBL" id="CAI8592250.1"/>
    </source>
</evidence>
<keyword evidence="3" id="KW-1185">Reference proteome</keyword>
<feature type="compositionally biased region" description="Polar residues" evidence="1">
    <location>
        <begin position="551"/>
        <end position="578"/>
    </location>
</feature>
<accession>A0AAV0Z196</accession>
<protein>
    <submittedName>
        <fullName evidence="2">Uncharacterized protein</fullName>
    </submittedName>
</protein>
<sequence>MTCTFIQKKSKSIQAIIPKYPHSHRYPHFTQYHKKKAASSSTSDNNSSFRGDEDERVELQAHFSDSQSTGKSSKSNVNSSSMKDKSYLPHYDSLSTVVENVQSEPILFSTTKYHEAEIEGLSSNQLPEIVEFQNTDNRKFVMCDDAHVHEEGVSDSRQTNSELLTSGKMLCSDLEPTKPVTLPAVIQSDESVSDNVELNRLGNGADRSGLVESVASKPSSPSLIKDDTVPVYSSDKISSDNLVDDSLCNDSQEGSLCPSIKELGLNLGDEINGFSSSVDPVEGDGHIENPSSYNHVMVNGAITESKDQPIPSVDNAENDVGIITCPASSMISYPSRSLSNPRELVHASSDSYPMESNEVELTQISSDSNTETIESQLAPLPDTTNILYSPMSNLTKLEESVSAFTDLNEKETEDHEVVARESLTALEGQKAAGHPELVSSDVQMNLNKLVPCDDLPDLGNNIEKSPPKKKILQSVFQDDAKVVPGFSGFDTRQSESTSYGQNDLIQNDTNSFSSTSDNKLEFETYFEPHLQCQLDEQDGEFPLNYEENFGSEKSQSQQMHINQIKQEGTHATSESVSETPPDVEISSLIKWEGSLLRN</sequence>
<proteinExistence type="predicted"/>
<dbReference type="Proteomes" id="UP001157006">
    <property type="component" value="Chromosome 1S"/>
</dbReference>
<dbReference type="AlphaFoldDB" id="A0AAV0Z196"/>
<reference evidence="2 3" key="1">
    <citation type="submission" date="2023-01" db="EMBL/GenBank/DDBJ databases">
        <authorList>
            <person name="Kreplak J."/>
        </authorList>
    </citation>
    <scope>NUCLEOTIDE SEQUENCE [LARGE SCALE GENOMIC DNA]</scope>
</reference>